<proteinExistence type="predicted"/>
<dbReference type="RefSeq" id="WP_017362424.1">
    <property type="nucleotide sequence ID" value="NZ_CP013125.1"/>
</dbReference>
<geneLocation type="plasmid" evidence="2"/>
<gene>
    <name evidence="1" type="ORF">DW68_023995</name>
</gene>
<organism evidence="1 2">
    <name type="scientific">Ectopseudomonas mendocina S5.2</name>
    <dbReference type="NCBI Taxonomy" id="1225174"/>
    <lineage>
        <taxon>Bacteria</taxon>
        <taxon>Pseudomonadati</taxon>
        <taxon>Pseudomonadota</taxon>
        <taxon>Gammaproteobacteria</taxon>
        <taxon>Pseudomonadales</taxon>
        <taxon>Pseudomonadaceae</taxon>
        <taxon>Ectopseudomonas</taxon>
    </lineage>
</organism>
<keyword evidence="2" id="KW-1185">Reference proteome</keyword>
<dbReference type="GeneID" id="57608960"/>
<keyword evidence="1" id="KW-0614">Plasmid</keyword>
<sequence length="271" mass="29926">MGLPSFDISWGSSGATKPRILILEVRDRLGQSDDPVAYLAVERKETVVRNESSEIVCASLVLEYRVIDPFGHSEALGGSFAGSYCATANAVSLTSANVTRGAVFLDPESIQGQRVGTYLMNEIVTWVRQWPEAIVRSISLSEAQASLDNKVRRNWFYEQFGLEFAYADADHRAGSSIEIPAGALNPCSEWERNIKEIPVHIFLGDLICARRDVAMSHRTLKRAFHELLGEVRKAEASPWLWASRVWCSRNIGLLTSVGLAAAVVAAYLVRI</sequence>
<accession>A0ABM5W3D7</accession>
<dbReference type="EMBL" id="CP013125">
    <property type="protein sequence ID" value="ALN21743.1"/>
    <property type="molecule type" value="Genomic_DNA"/>
</dbReference>
<evidence type="ECO:0000313" key="2">
    <source>
        <dbReference type="Proteomes" id="UP000028530"/>
    </source>
</evidence>
<name>A0ABM5W3D7_ECTME</name>
<protein>
    <recommendedName>
        <fullName evidence="3">N-acetyltransferase domain-containing protein</fullName>
    </recommendedName>
</protein>
<dbReference type="Proteomes" id="UP000028530">
    <property type="component" value="Plasmid pPME5"/>
</dbReference>
<evidence type="ECO:0000313" key="1">
    <source>
        <dbReference type="EMBL" id="ALN21743.1"/>
    </source>
</evidence>
<evidence type="ECO:0008006" key="3">
    <source>
        <dbReference type="Google" id="ProtNLM"/>
    </source>
</evidence>
<reference evidence="1 2" key="1">
    <citation type="submission" date="2015-11" db="EMBL/GenBank/DDBJ databases">
        <authorList>
            <person name="Chong T.M."/>
            <person name="Chan K.G."/>
            <person name="Dessaux Y."/>
        </authorList>
    </citation>
    <scope>NUCLEOTIDE SEQUENCE [LARGE SCALE GENOMIC DNA]</scope>
    <source>
        <strain evidence="1 2">S5.2</strain>
        <plasmid evidence="2">Plasmid</plasmid>
    </source>
</reference>